<dbReference type="Gene3D" id="3.30.750.24">
    <property type="entry name" value="STAS domain"/>
    <property type="match status" value="1"/>
</dbReference>
<keyword evidence="3" id="KW-1185">Reference proteome</keyword>
<dbReference type="InterPro" id="IPR036513">
    <property type="entry name" value="STAS_dom_sf"/>
</dbReference>
<dbReference type="EMBL" id="FPJG01000006">
    <property type="protein sequence ID" value="SFW84153.1"/>
    <property type="molecule type" value="Genomic_DNA"/>
</dbReference>
<evidence type="ECO:0000259" key="1">
    <source>
        <dbReference type="PROSITE" id="PS50801"/>
    </source>
</evidence>
<dbReference type="InterPro" id="IPR002645">
    <property type="entry name" value="STAS_dom"/>
</dbReference>
<organism evidence="2 3">
    <name type="scientific">Amycolatopsis australiensis</name>
    <dbReference type="NCBI Taxonomy" id="546364"/>
    <lineage>
        <taxon>Bacteria</taxon>
        <taxon>Bacillati</taxon>
        <taxon>Actinomycetota</taxon>
        <taxon>Actinomycetes</taxon>
        <taxon>Pseudonocardiales</taxon>
        <taxon>Pseudonocardiaceae</taxon>
        <taxon>Amycolatopsis</taxon>
    </lineage>
</organism>
<dbReference type="SUPFAM" id="SSF52091">
    <property type="entry name" value="SpoIIaa-like"/>
    <property type="match status" value="1"/>
</dbReference>
<proteinExistence type="predicted"/>
<dbReference type="STRING" id="546364.SAMN04489730_5805"/>
<gene>
    <name evidence="2" type="ORF">SAMN04489730_5805</name>
</gene>
<protein>
    <submittedName>
        <fullName evidence="2">Anti-anti-sigma factor</fullName>
    </submittedName>
</protein>
<dbReference type="InterPro" id="IPR058548">
    <property type="entry name" value="MlaB-like_STAS"/>
</dbReference>
<dbReference type="OrthoDB" id="3623810at2"/>
<dbReference type="Pfam" id="PF13466">
    <property type="entry name" value="STAS_2"/>
    <property type="match status" value="1"/>
</dbReference>
<evidence type="ECO:0000313" key="2">
    <source>
        <dbReference type="EMBL" id="SFW84153.1"/>
    </source>
</evidence>
<dbReference type="CDD" id="cd07043">
    <property type="entry name" value="STAS_anti-anti-sigma_factors"/>
    <property type="match status" value="1"/>
</dbReference>
<reference evidence="3" key="1">
    <citation type="submission" date="2016-11" db="EMBL/GenBank/DDBJ databases">
        <authorList>
            <person name="Varghese N."/>
            <person name="Submissions S."/>
        </authorList>
    </citation>
    <scope>NUCLEOTIDE SEQUENCE [LARGE SCALE GENOMIC DNA]</scope>
    <source>
        <strain evidence="3">DSM 44671</strain>
    </source>
</reference>
<name>A0A1K1SIH7_9PSEU</name>
<dbReference type="Proteomes" id="UP000182740">
    <property type="component" value="Unassembled WGS sequence"/>
</dbReference>
<dbReference type="RefSeq" id="WP_072479236.1">
    <property type="nucleotide sequence ID" value="NZ_FPJG01000006.1"/>
</dbReference>
<accession>A0A1K1SIH7</accession>
<dbReference type="AlphaFoldDB" id="A0A1K1SIH7"/>
<sequence>MTTYRRPAEVRVAPCPVHRLPAPRAPADEPLRSQVRWKSPDAIVVEVAGDVDLATAAELEAALCEHVRARPRALRVDLGDVTFLGTAGLQALRRAHLLAERSGVHLVFDAGESRAVTRALEVLDRLGENPLPTS</sequence>
<dbReference type="PROSITE" id="PS50801">
    <property type="entry name" value="STAS"/>
    <property type="match status" value="1"/>
</dbReference>
<feature type="domain" description="STAS" evidence="1">
    <location>
        <begin position="40"/>
        <end position="134"/>
    </location>
</feature>
<evidence type="ECO:0000313" key="3">
    <source>
        <dbReference type="Proteomes" id="UP000182740"/>
    </source>
</evidence>